<dbReference type="Proteomes" id="UP001576776">
    <property type="component" value="Unassembled WGS sequence"/>
</dbReference>
<gene>
    <name evidence="1" type="ORF">ACE1B6_16660</name>
</gene>
<name>A0ABV4YFJ8_9CYAN</name>
<reference evidence="1 2" key="1">
    <citation type="submission" date="2024-09" db="EMBL/GenBank/DDBJ databases">
        <title>Floridaenema gen nov. (Aerosakkonemataceae, Aerosakkonematales ord. nov., Cyanobacteria) from benthic tropical and subtropical fresh waters, with the description of four new species.</title>
        <authorList>
            <person name="Moretto J.A."/>
            <person name="Berthold D.E."/>
            <person name="Lefler F.W."/>
            <person name="Huang I.-S."/>
            <person name="Laughinghouse H. IV."/>
        </authorList>
    </citation>
    <scope>NUCLEOTIDE SEQUENCE [LARGE SCALE GENOMIC DNA]</scope>
    <source>
        <strain evidence="1 2">BLCC-F154</strain>
    </source>
</reference>
<comment type="caution">
    <text evidence="1">The sequence shown here is derived from an EMBL/GenBank/DDBJ whole genome shotgun (WGS) entry which is preliminary data.</text>
</comment>
<dbReference type="RefSeq" id="WP_413258377.1">
    <property type="nucleotide sequence ID" value="NZ_JBHFNS010000064.1"/>
</dbReference>
<sequence length="174" mass="19667">MTQQYFTESEWSTLMQAPWQAIAALTLADKTDPVSFLKEIRVGMEIMLAEQQREDITNDLVKSLVASLNQADTKRSLEGEALLLQKQTELLLYLQNLNSASEGRQQSLNYFNEVAKILAAKVTSMQASEFKSWILSIARRVAEAVRERGFFGVGISNEEMSMLKKLEETLTIKV</sequence>
<accession>A0ABV4YFJ8</accession>
<evidence type="ECO:0000313" key="1">
    <source>
        <dbReference type="EMBL" id="MFB2936883.1"/>
    </source>
</evidence>
<protein>
    <submittedName>
        <fullName evidence="1">Uncharacterized protein</fullName>
    </submittedName>
</protein>
<keyword evidence="2" id="KW-1185">Reference proteome</keyword>
<evidence type="ECO:0000313" key="2">
    <source>
        <dbReference type="Proteomes" id="UP001576776"/>
    </source>
</evidence>
<organism evidence="1 2">
    <name type="scientific">Floridaenema fluviatile BLCC-F154</name>
    <dbReference type="NCBI Taxonomy" id="3153640"/>
    <lineage>
        <taxon>Bacteria</taxon>
        <taxon>Bacillati</taxon>
        <taxon>Cyanobacteriota</taxon>
        <taxon>Cyanophyceae</taxon>
        <taxon>Oscillatoriophycideae</taxon>
        <taxon>Aerosakkonematales</taxon>
        <taxon>Aerosakkonemataceae</taxon>
        <taxon>Floridanema</taxon>
        <taxon>Floridanema fluviatile</taxon>
    </lineage>
</organism>
<dbReference type="EMBL" id="JBHFNS010000064">
    <property type="protein sequence ID" value="MFB2936883.1"/>
    <property type="molecule type" value="Genomic_DNA"/>
</dbReference>
<proteinExistence type="predicted"/>